<dbReference type="EMBL" id="CM001217">
    <property type="protein sequence ID" value="AES62354.1"/>
    <property type="molecule type" value="Genomic_DNA"/>
</dbReference>
<dbReference type="HOGENOM" id="CLU_3127312_0_0_1"/>
<evidence type="ECO:0000313" key="2">
    <source>
        <dbReference type="EMBL" id="AES62354.1"/>
    </source>
</evidence>
<dbReference type="EMBL" id="PSQE01000001">
    <property type="protein sequence ID" value="RHN81690.1"/>
    <property type="molecule type" value="Genomic_DNA"/>
</dbReference>
<gene>
    <name evidence="2" type="ordered locus">MTR_1g098760</name>
    <name evidence="3" type="ORF">MtrunA17_Chr1g0201871</name>
</gene>
<keyword evidence="1" id="KW-0472">Membrane</keyword>
<evidence type="ECO:0000313" key="3">
    <source>
        <dbReference type="EMBL" id="RHN81690.1"/>
    </source>
</evidence>
<dbReference type="Gramene" id="rna5768">
    <property type="protein sequence ID" value="RHN81690.1"/>
    <property type="gene ID" value="gene5768"/>
</dbReference>
<reference evidence="3" key="4">
    <citation type="journal article" date="2018" name="Nat. Plants">
        <title>Whole-genome landscape of Medicago truncatula symbiotic genes.</title>
        <authorList>
            <person name="Pecrix Y."/>
            <person name="Gamas P."/>
            <person name="Carrere S."/>
        </authorList>
    </citation>
    <scope>NUCLEOTIDE SEQUENCE</scope>
    <source>
        <tissue evidence="3">Leaves</tissue>
    </source>
</reference>
<dbReference type="PaxDb" id="3880-AES62354"/>
<name>G7ICY0_MEDTR</name>
<evidence type="ECO:0000313" key="5">
    <source>
        <dbReference type="Proteomes" id="UP000002051"/>
    </source>
</evidence>
<keyword evidence="1 2" id="KW-0812">Transmembrane</keyword>
<keyword evidence="1" id="KW-1133">Transmembrane helix</keyword>
<feature type="transmembrane region" description="Helical" evidence="1">
    <location>
        <begin position="21"/>
        <end position="49"/>
    </location>
</feature>
<dbReference type="EnsemblPlants" id="AES62354">
    <property type="protein sequence ID" value="AES62354"/>
    <property type="gene ID" value="MTR_1g098760"/>
</dbReference>
<dbReference type="Proteomes" id="UP000265566">
    <property type="component" value="Chromosome 1"/>
</dbReference>
<accession>G7ICY0</accession>
<reference evidence="4" key="3">
    <citation type="submission" date="2015-04" db="UniProtKB">
        <authorList>
            <consortium name="EnsemblPlants"/>
        </authorList>
    </citation>
    <scope>IDENTIFICATION</scope>
    <source>
        <strain evidence="4">cv. Jemalong A17</strain>
    </source>
</reference>
<protein>
    <submittedName>
        <fullName evidence="2">Transmembrane protein, putative</fullName>
    </submittedName>
</protein>
<reference evidence="2 5" key="2">
    <citation type="journal article" date="2014" name="BMC Genomics">
        <title>An improved genome release (version Mt4.0) for the model legume Medicago truncatula.</title>
        <authorList>
            <person name="Tang H."/>
            <person name="Krishnakumar V."/>
            <person name="Bidwell S."/>
            <person name="Rosen B."/>
            <person name="Chan A."/>
            <person name="Zhou S."/>
            <person name="Gentzbittel L."/>
            <person name="Childs K.L."/>
            <person name="Yandell M."/>
            <person name="Gundlach H."/>
            <person name="Mayer K.F."/>
            <person name="Schwartz D.C."/>
            <person name="Town C.D."/>
        </authorList>
    </citation>
    <scope>GENOME REANNOTATION</scope>
    <source>
        <strain evidence="4 5">cv. Jemalong A17</strain>
    </source>
</reference>
<keyword evidence="5" id="KW-1185">Reference proteome</keyword>
<organism evidence="2 5">
    <name type="scientific">Medicago truncatula</name>
    <name type="common">Barrel medic</name>
    <name type="synonym">Medicago tribuloides</name>
    <dbReference type="NCBI Taxonomy" id="3880"/>
    <lineage>
        <taxon>Eukaryota</taxon>
        <taxon>Viridiplantae</taxon>
        <taxon>Streptophyta</taxon>
        <taxon>Embryophyta</taxon>
        <taxon>Tracheophyta</taxon>
        <taxon>Spermatophyta</taxon>
        <taxon>Magnoliopsida</taxon>
        <taxon>eudicotyledons</taxon>
        <taxon>Gunneridae</taxon>
        <taxon>Pentapetalae</taxon>
        <taxon>rosids</taxon>
        <taxon>fabids</taxon>
        <taxon>Fabales</taxon>
        <taxon>Fabaceae</taxon>
        <taxon>Papilionoideae</taxon>
        <taxon>50 kb inversion clade</taxon>
        <taxon>NPAAA clade</taxon>
        <taxon>Hologalegina</taxon>
        <taxon>IRL clade</taxon>
        <taxon>Trifolieae</taxon>
        <taxon>Medicago</taxon>
    </lineage>
</organism>
<evidence type="ECO:0000256" key="1">
    <source>
        <dbReference type="SAM" id="Phobius"/>
    </source>
</evidence>
<sequence>MEKKRCIPFPASMSTPSYNHALASTSSTFFSFFLSLGVRISCTITIYYYY</sequence>
<proteinExistence type="predicted"/>
<reference evidence="2 5" key="1">
    <citation type="journal article" date="2011" name="Nature">
        <title>The Medicago genome provides insight into the evolution of rhizobial symbioses.</title>
        <authorList>
            <person name="Young N.D."/>
            <person name="Debelle F."/>
            <person name="Oldroyd G.E."/>
            <person name="Geurts R."/>
            <person name="Cannon S.B."/>
            <person name="Udvardi M.K."/>
            <person name="Benedito V.A."/>
            <person name="Mayer K.F."/>
            <person name="Gouzy J."/>
            <person name="Schoof H."/>
            <person name="Van de Peer Y."/>
            <person name="Proost S."/>
            <person name="Cook D.R."/>
            <person name="Meyers B.C."/>
            <person name="Spannagl M."/>
            <person name="Cheung F."/>
            <person name="De Mita S."/>
            <person name="Krishnakumar V."/>
            <person name="Gundlach H."/>
            <person name="Zhou S."/>
            <person name="Mudge J."/>
            <person name="Bharti A.K."/>
            <person name="Murray J.D."/>
            <person name="Naoumkina M.A."/>
            <person name="Rosen B."/>
            <person name="Silverstein K.A."/>
            <person name="Tang H."/>
            <person name="Rombauts S."/>
            <person name="Zhao P.X."/>
            <person name="Zhou P."/>
            <person name="Barbe V."/>
            <person name="Bardou P."/>
            <person name="Bechner M."/>
            <person name="Bellec A."/>
            <person name="Berger A."/>
            <person name="Berges H."/>
            <person name="Bidwell S."/>
            <person name="Bisseling T."/>
            <person name="Choisne N."/>
            <person name="Couloux A."/>
            <person name="Denny R."/>
            <person name="Deshpande S."/>
            <person name="Dai X."/>
            <person name="Doyle J.J."/>
            <person name="Dudez A.M."/>
            <person name="Farmer A.D."/>
            <person name="Fouteau S."/>
            <person name="Franken C."/>
            <person name="Gibelin C."/>
            <person name="Gish J."/>
            <person name="Goldstein S."/>
            <person name="Gonzalez A.J."/>
            <person name="Green P.J."/>
            <person name="Hallab A."/>
            <person name="Hartog M."/>
            <person name="Hua A."/>
            <person name="Humphray S.J."/>
            <person name="Jeong D.H."/>
            <person name="Jing Y."/>
            <person name="Jocker A."/>
            <person name="Kenton S.M."/>
            <person name="Kim D.J."/>
            <person name="Klee K."/>
            <person name="Lai H."/>
            <person name="Lang C."/>
            <person name="Lin S."/>
            <person name="Macmil S.L."/>
            <person name="Magdelenat G."/>
            <person name="Matthews L."/>
            <person name="McCorrison J."/>
            <person name="Monaghan E.L."/>
            <person name="Mun J.H."/>
            <person name="Najar F.Z."/>
            <person name="Nicholson C."/>
            <person name="Noirot C."/>
            <person name="O'Bleness M."/>
            <person name="Paule C.R."/>
            <person name="Poulain J."/>
            <person name="Prion F."/>
            <person name="Qin B."/>
            <person name="Qu C."/>
            <person name="Retzel E.F."/>
            <person name="Riddle C."/>
            <person name="Sallet E."/>
            <person name="Samain S."/>
            <person name="Samson N."/>
            <person name="Sanders I."/>
            <person name="Saurat O."/>
            <person name="Scarpelli C."/>
            <person name="Schiex T."/>
            <person name="Segurens B."/>
            <person name="Severin A.J."/>
            <person name="Sherrier D.J."/>
            <person name="Shi R."/>
            <person name="Sims S."/>
            <person name="Singer S.R."/>
            <person name="Sinharoy S."/>
            <person name="Sterck L."/>
            <person name="Viollet A."/>
            <person name="Wang B.B."/>
            <person name="Wang K."/>
            <person name="Wang M."/>
            <person name="Wang X."/>
            <person name="Warfsmann J."/>
            <person name="Weissenbach J."/>
            <person name="White D.D."/>
            <person name="White J.D."/>
            <person name="Wiley G.B."/>
            <person name="Wincker P."/>
            <person name="Xing Y."/>
            <person name="Yang L."/>
            <person name="Yao Z."/>
            <person name="Ying F."/>
            <person name="Zhai J."/>
            <person name="Zhou L."/>
            <person name="Zuber A."/>
            <person name="Denarie J."/>
            <person name="Dixon R.A."/>
            <person name="May G.D."/>
            <person name="Schwartz D.C."/>
            <person name="Rogers J."/>
            <person name="Quetier F."/>
            <person name="Town C.D."/>
            <person name="Roe B.A."/>
        </authorList>
    </citation>
    <scope>NUCLEOTIDE SEQUENCE [LARGE SCALE GENOMIC DNA]</scope>
    <source>
        <strain evidence="2">A17</strain>
        <strain evidence="4 5">cv. Jemalong A17</strain>
    </source>
</reference>
<evidence type="ECO:0000313" key="4">
    <source>
        <dbReference type="EnsemblPlants" id="AES62354"/>
    </source>
</evidence>
<dbReference type="Proteomes" id="UP000002051">
    <property type="component" value="Unassembled WGS sequence"/>
</dbReference>
<dbReference type="AlphaFoldDB" id="G7ICY0"/>